<evidence type="ECO:0000313" key="2">
    <source>
        <dbReference type="Proteomes" id="UP000663823"/>
    </source>
</evidence>
<organism evidence="1 2">
    <name type="scientific">Rotaria sordida</name>
    <dbReference type="NCBI Taxonomy" id="392033"/>
    <lineage>
        <taxon>Eukaryota</taxon>
        <taxon>Metazoa</taxon>
        <taxon>Spiralia</taxon>
        <taxon>Gnathifera</taxon>
        <taxon>Rotifera</taxon>
        <taxon>Eurotatoria</taxon>
        <taxon>Bdelloidea</taxon>
        <taxon>Philodinida</taxon>
        <taxon>Philodinidae</taxon>
        <taxon>Rotaria</taxon>
    </lineage>
</organism>
<proteinExistence type="predicted"/>
<accession>A0A820JQP9</accession>
<dbReference type="Proteomes" id="UP000663823">
    <property type="component" value="Unassembled WGS sequence"/>
</dbReference>
<name>A0A820JQP9_9BILA</name>
<comment type="caution">
    <text evidence="1">The sequence shown here is derived from an EMBL/GenBank/DDBJ whole genome shotgun (WGS) entry which is preliminary data.</text>
</comment>
<sequence length="67" mass="7438">LRANAAQLLKKWRHGYVTTECQQLDTETNINNPSSNNLQDNTGIIVNVDADNNGNVDRISDSSPRLN</sequence>
<dbReference type="AlphaFoldDB" id="A0A820JQP9"/>
<dbReference type="EMBL" id="CAJOAX010054982">
    <property type="protein sequence ID" value="CAF4325489.1"/>
    <property type="molecule type" value="Genomic_DNA"/>
</dbReference>
<evidence type="ECO:0000313" key="1">
    <source>
        <dbReference type="EMBL" id="CAF4325489.1"/>
    </source>
</evidence>
<feature type="non-terminal residue" evidence="1">
    <location>
        <position position="1"/>
    </location>
</feature>
<protein>
    <submittedName>
        <fullName evidence="1">Uncharacterized protein</fullName>
    </submittedName>
</protein>
<reference evidence="1" key="1">
    <citation type="submission" date="2021-02" db="EMBL/GenBank/DDBJ databases">
        <authorList>
            <person name="Nowell W R."/>
        </authorList>
    </citation>
    <scope>NUCLEOTIDE SEQUENCE</scope>
</reference>
<gene>
    <name evidence="1" type="ORF">OTI717_LOCUS42798</name>
</gene>